<evidence type="ECO:0000313" key="2">
    <source>
        <dbReference type="Proteomes" id="UP001651158"/>
    </source>
</evidence>
<accession>A0ABR4QB54</accession>
<dbReference type="Proteomes" id="UP001651158">
    <property type="component" value="Unassembled WGS sequence"/>
</dbReference>
<keyword evidence="2" id="KW-1185">Reference proteome</keyword>
<organism evidence="1 2">
    <name type="scientific">Taenia crassiceps</name>
    <dbReference type="NCBI Taxonomy" id="6207"/>
    <lineage>
        <taxon>Eukaryota</taxon>
        <taxon>Metazoa</taxon>
        <taxon>Spiralia</taxon>
        <taxon>Lophotrochozoa</taxon>
        <taxon>Platyhelminthes</taxon>
        <taxon>Cestoda</taxon>
        <taxon>Eucestoda</taxon>
        <taxon>Cyclophyllidea</taxon>
        <taxon>Taeniidae</taxon>
        <taxon>Taenia</taxon>
    </lineage>
</organism>
<gene>
    <name evidence="1" type="ORF">TcWFU_001227</name>
</gene>
<reference evidence="1 2" key="1">
    <citation type="journal article" date="2022" name="Front. Cell. Infect. Microbiol.">
        <title>The Genomes of Two Strains of Taenia crassiceps the Animal Model for the Study of Human Cysticercosis.</title>
        <authorList>
            <person name="Bobes R.J."/>
            <person name="Estrada K."/>
            <person name="Rios-Valencia D.G."/>
            <person name="Calderon-Gallegos A."/>
            <person name="de la Torre P."/>
            <person name="Carrero J.C."/>
            <person name="Sanchez-Flores A."/>
            <person name="Laclette J.P."/>
        </authorList>
    </citation>
    <scope>NUCLEOTIDE SEQUENCE [LARGE SCALE GENOMIC DNA]</scope>
    <source>
        <strain evidence="1">WFUcys</strain>
    </source>
</reference>
<protein>
    <submittedName>
        <fullName evidence="1">Uncharacterized protein</fullName>
    </submittedName>
</protein>
<proteinExistence type="predicted"/>
<comment type="caution">
    <text evidence="1">The sequence shown here is derived from an EMBL/GenBank/DDBJ whole genome shotgun (WGS) entry which is preliminary data.</text>
</comment>
<name>A0ABR4QB54_9CEST</name>
<evidence type="ECO:0000313" key="1">
    <source>
        <dbReference type="EMBL" id="KAL5106568.1"/>
    </source>
</evidence>
<sequence>METPLSFNNDLFDLLNTIKPHQILIIVVLLNSVSKTAANAQLLAELYECSDYFNDSPLATTPVKWRLLYVKCVAYVYLNVGEVLKFVSYDLDFKNINNGCNAAVA</sequence>
<dbReference type="EMBL" id="JAKROA010000005">
    <property type="protein sequence ID" value="KAL5106568.1"/>
    <property type="molecule type" value="Genomic_DNA"/>
</dbReference>